<dbReference type="SUPFAM" id="SSF52833">
    <property type="entry name" value="Thioredoxin-like"/>
    <property type="match status" value="1"/>
</dbReference>
<feature type="domain" description="Thioredoxin" evidence="1">
    <location>
        <begin position="245"/>
        <end position="403"/>
    </location>
</feature>
<dbReference type="Gene3D" id="3.40.30.10">
    <property type="entry name" value="Glutaredoxin"/>
    <property type="match status" value="1"/>
</dbReference>
<name>A0ABU7W8L0_9FLAO</name>
<dbReference type="RefSeq" id="WP_331810264.1">
    <property type="nucleotide sequence ID" value="NZ_JAZHOU010000003.1"/>
</dbReference>
<proteinExistence type="predicted"/>
<dbReference type="Proteomes" id="UP001356704">
    <property type="component" value="Unassembled WGS sequence"/>
</dbReference>
<dbReference type="CDD" id="cd02966">
    <property type="entry name" value="TlpA_like_family"/>
    <property type="match status" value="1"/>
</dbReference>
<dbReference type="PROSITE" id="PS51352">
    <property type="entry name" value="THIOREDOXIN_2"/>
    <property type="match status" value="1"/>
</dbReference>
<reference evidence="2 3" key="1">
    <citation type="submission" date="2024-02" db="EMBL/GenBank/DDBJ databases">
        <title>Winogradskyella poriferorum JCM 12885.</title>
        <authorList>
            <person name="Zhang D.-F."/>
            <person name="Fu Z.-Y."/>
        </authorList>
    </citation>
    <scope>NUCLEOTIDE SEQUENCE [LARGE SCALE GENOMIC DNA]</scope>
    <source>
        <strain evidence="2 3">JCM 12885</strain>
    </source>
</reference>
<dbReference type="InterPro" id="IPR050553">
    <property type="entry name" value="Thioredoxin_ResA/DsbE_sf"/>
</dbReference>
<dbReference type="InterPro" id="IPR013766">
    <property type="entry name" value="Thioredoxin_domain"/>
</dbReference>
<dbReference type="Pfam" id="PF08534">
    <property type="entry name" value="Redoxin"/>
    <property type="match status" value="1"/>
</dbReference>
<accession>A0ABU7W8L0</accession>
<comment type="caution">
    <text evidence="2">The sequence shown here is derived from an EMBL/GenBank/DDBJ whole genome shotgun (WGS) entry which is preliminary data.</text>
</comment>
<dbReference type="InterPro" id="IPR013740">
    <property type="entry name" value="Redoxin"/>
</dbReference>
<evidence type="ECO:0000313" key="2">
    <source>
        <dbReference type="EMBL" id="MEF3079506.1"/>
    </source>
</evidence>
<dbReference type="InterPro" id="IPR036249">
    <property type="entry name" value="Thioredoxin-like_sf"/>
</dbReference>
<dbReference type="EMBL" id="JAZHOU010000003">
    <property type="protein sequence ID" value="MEF3079506.1"/>
    <property type="molecule type" value="Genomic_DNA"/>
</dbReference>
<evidence type="ECO:0000313" key="3">
    <source>
        <dbReference type="Proteomes" id="UP001356704"/>
    </source>
</evidence>
<protein>
    <submittedName>
        <fullName evidence="2">TlpA disulfide reductase family protein</fullName>
    </submittedName>
</protein>
<organism evidence="2 3">
    <name type="scientific">Winogradskyella poriferorum</name>
    <dbReference type="NCBI Taxonomy" id="307627"/>
    <lineage>
        <taxon>Bacteria</taxon>
        <taxon>Pseudomonadati</taxon>
        <taxon>Bacteroidota</taxon>
        <taxon>Flavobacteriia</taxon>
        <taxon>Flavobacteriales</taxon>
        <taxon>Flavobacteriaceae</taxon>
        <taxon>Winogradskyella</taxon>
    </lineage>
</organism>
<dbReference type="PANTHER" id="PTHR42852">
    <property type="entry name" value="THIOL:DISULFIDE INTERCHANGE PROTEIN DSBE"/>
    <property type="match status" value="1"/>
</dbReference>
<sequence>MRYIFGLLVISLLFSCKDDKKNNTLSDNKLETGSYRAWISIQDNEEIPFVFEVESDKKLNIYNAEETIVVDEIEYKNDSVYINLPVFEDYLVAKINQDNNLSGYYISPDRNRKVPFEATFKNAIRFGTGTGAAYNIEGVWETVFSKGVEEDEYLAKGIFKQYDNGKITGTFRTTTGDYRYLEGVLDGTRLKLSTFDGAHAFLFTAKVTDSTMNGYFYSGNHWKEPFEAKRSQDFELPSANELTYLKEGYDSLDFVFSNTSDELVGLKDDRFKDKVVVVQIMGTWCPNCLDESKYYADFYKKNKDKGVEFIALAFEYAKDKETAFSRIDRLAYKIDIDYPILLAQYGGADKSKAQKKLPMLNHVLSYPTSIFIDKKGKVRKIHTGFNGPATGEKYTEFKKEFESFVAELLNE</sequence>
<dbReference type="PANTHER" id="PTHR42852:SF13">
    <property type="entry name" value="PROTEIN DIPZ"/>
    <property type="match status" value="1"/>
</dbReference>
<gene>
    <name evidence="2" type="ORF">V1468_10855</name>
</gene>
<keyword evidence="3" id="KW-1185">Reference proteome</keyword>
<evidence type="ECO:0000259" key="1">
    <source>
        <dbReference type="PROSITE" id="PS51352"/>
    </source>
</evidence>
<dbReference type="PROSITE" id="PS51257">
    <property type="entry name" value="PROKAR_LIPOPROTEIN"/>
    <property type="match status" value="1"/>
</dbReference>